<dbReference type="PANTHER" id="PTHR30069">
    <property type="entry name" value="TONB-DEPENDENT OUTER MEMBRANE RECEPTOR"/>
    <property type="match status" value="1"/>
</dbReference>
<dbReference type="SUPFAM" id="SSF49464">
    <property type="entry name" value="Carboxypeptidase regulatory domain-like"/>
    <property type="match status" value="1"/>
</dbReference>
<evidence type="ECO:0000256" key="6">
    <source>
        <dbReference type="ARBA" id="ARBA00023136"/>
    </source>
</evidence>
<dbReference type="InterPro" id="IPR037066">
    <property type="entry name" value="Plug_dom_sf"/>
</dbReference>
<dbReference type="Proteomes" id="UP000199138">
    <property type="component" value="Unassembled WGS sequence"/>
</dbReference>
<evidence type="ECO:0000256" key="7">
    <source>
        <dbReference type="ARBA" id="ARBA00023237"/>
    </source>
</evidence>
<keyword evidence="5 9" id="KW-0732">Signal</keyword>
<comment type="similarity">
    <text evidence="8">Belongs to the TonB-dependent receptor family.</text>
</comment>
<evidence type="ECO:0000256" key="1">
    <source>
        <dbReference type="ARBA" id="ARBA00004571"/>
    </source>
</evidence>
<name>A0A1I7F2J0_9FLAO</name>
<feature type="signal peptide" evidence="9">
    <location>
        <begin position="1"/>
        <end position="19"/>
    </location>
</feature>
<keyword evidence="7 8" id="KW-0998">Cell outer membrane</keyword>
<dbReference type="NCBIfam" id="TIGR04056">
    <property type="entry name" value="OMP_RagA_SusC"/>
    <property type="match status" value="1"/>
</dbReference>
<evidence type="ECO:0000256" key="5">
    <source>
        <dbReference type="ARBA" id="ARBA00022729"/>
    </source>
</evidence>
<dbReference type="Gene3D" id="2.40.170.20">
    <property type="entry name" value="TonB-dependent receptor, beta-barrel domain"/>
    <property type="match status" value="1"/>
</dbReference>
<feature type="domain" description="TonB-dependent receptor plug" evidence="10">
    <location>
        <begin position="113"/>
        <end position="219"/>
    </location>
</feature>
<evidence type="ECO:0000313" key="11">
    <source>
        <dbReference type="EMBL" id="SFU30377.1"/>
    </source>
</evidence>
<evidence type="ECO:0000256" key="3">
    <source>
        <dbReference type="ARBA" id="ARBA00022452"/>
    </source>
</evidence>
<dbReference type="EMBL" id="FPBK01000001">
    <property type="protein sequence ID" value="SFU30377.1"/>
    <property type="molecule type" value="Genomic_DNA"/>
</dbReference>
<dbReference type="InterPro" id="IPR008969">
    <property type="entry name" value="CarboxyPept-like_regulatory"/>
</dbReference>
<dbReference type="PANTHER" id="PTHR30069:SF29">
    <property type="entry name" value="HEMOGLOBIN AND HEMOGLOBIN-HAPTOGLOBIN-BINDING PROTEIN 1-RELATED"/>
    <property type="match status" value="1"/>
</dbReference>
<dbReference type="Gene3D" id="2.60.40.1120">
    <property type="entry name" value="Carboxypeptidase-like, regulatory domain"/>
    <property type="match status" value="1"/>
</dbReference>
<reference evidence="11 12" key="1">
    <citation type="submission" date="2016-10" db="EMBL/GenBank/DDBJ databases">
        <authorList>
            <person name="de Groot N.N."/>
        </authorList>
    </citation>
    <scope>NUCLEOTIDE SEQUENCE [LARGE SCALE GENOMIC DNA]</scope>
    <source>
        <strain evidence="11 12">CGMCC 1.12333</strain>
    </source>
</reference>
<dbReference type="Pfam" id="PF13715">
    <property type="entry name" value="CarbopepD_reg_2"/>
    <property type="match status" value="1"/>
</dbReference>
<feature type="chain" id="PRO_5011493897" evidence="9">
    <location>
        <begin position="20"/>
        <end position="1012"/>
    </location>
</feature>
<dbReference type="OrthoDB" id="9768177at2"/>
<dbReference type="GO" id="GO:0009279">
    <property type="term" value="C:cell outer membrane"/>
    <property type="evidence" value="ECO:0007669"/>
    <property type="project" value="UniProtKB-SubCell"/>
</dbReference>
<evidence type="ECO:0000256" key="8">
    <source>
        <dbReference type="PROSITE-ProRule" id="PRU01360"/>
    </source>
</evidence>
<keyword evidence="3 8" id="KW-1134">Transmembrane beta strand</keyword>
<dbReference type="STRING" id="1224947.SAMN05216480_101564"/>
<dbReference type="NCBIfam" id="TIGR04057">
    <property type="entry name" value="SusC_RagA_signa"/>
    <property type="match status" value="1"/>
</dbReference>
<dbReference type="AlphaFoldDB" id="A0A1I7F2J0"/>
<proteinExistence type="inferred from homology"/>
<dbReference type="SUPFAM" id="SSF56935">
    <property type="entry name" value="Porins"/>
    <property type="match status" value="1"/>
</dbReference>
<dbReference type="GO" id="GO:0044718">
    <property type="term" value="P:siderophore transmembrane transport"/>
    <property type="evidence" value="ECO:0007669"/>
    <property type="project" value="TreeGrafter"/>
</dbReference>
<keyword evidence="2 8" id="KW-0813">Transport</keyword>
<dbReference type="InterPro" id="IPR039426">
    <property type="entry name" value="TonB-dep_rcpt-like"/>
</dbReference>
<dbReference type="RefSeq" id="WP_093022731.1">
    <property type="nucleotide sequence ID" value="NZ_FPBK01000001.1"/>
</dbReference>
<keyword evidence="6 8" id="KW-0472">Membrane</keyword>
<evidence type="ECO:0000259" key="10">
    <source>
        <dbReference type="Pfam" id="PF07715"/>
    </source>
</evidence>
<dbReference type="InterPro" id="IPR023997">
    <property type="entry name" value="TonB-dep_OMP_SusC/RagA_CS"/>
</dbReference>
<accession>A0A1I7F2J0</accession>
<evidence type="ECO:0000256" key="9">
    <source>
        <dbReference type="SAM" id="SignalP"/>
    </source>
</evidence>
<sequence length="1012" mass="110027">MKSKILILIFGFMSLFTFAQEYDIEGVVYESSTGMPMPGVNVVLADNSKGTSTDFDGKFMLNGISKGSEIVFSYIGFQSKTITIQNGEALTINLEEDTNALEEVVVIGYGAQKKKEVTGAVATVGVETIENLDPVNVAQSLQGTTSGVNVTPTGGTPGAEANIRIRGVSTNGQNKPLIILDGFQYEGGLNSINPQDIETITVLKDAQAAIYGTIGANGVILVTTKKGRRDQAPKISYQGYTGIQETTRKLSLLNATEYALLLNESYANAGQTLPFSNVAGLGTGTNWQDEVFETTNVTSHNLSVSGGSEKISYSLSGSLLDQEGIIAPDKANFQRGTASITLDADITDKFRMSTKFFYNSTTSRGINSFSLGSVLFNAANIAPTIATDQYNLDGTINLGNEVVNPLAQIDNTYNKYITNRLSGTVQATLEYAKNLELQGRIGFNTSNTKNRDFSPSYYYGANKIYTNSISSVTLGKINDNDYTFDIFNTYQNTFADAHNVTFLLGMTVYETNGEGLYGSRTGVQANSWDFADLSSANGVGEEQTNSSYAYLLRRLSYFTRLQYNYKGKYLLSAMLRRDSSTRFGPNNRVAYFPSATAGWLISEEDFFNEEGFVSSLKLRGSYGVLGNDQIVDYGYVSLLNGEATYVLGADQSLVNGNALGTLANPDLQWEEAKKFDVGVDMSFWNDKMSVTADYFINNRDNLLISNIPVSGILGVGAPGAASPTKNAGAVRNAGLEFAINYAENISDDFSFSVGYNISTLKNEVTEVNGTEFVEGGAFGIGQLAPSRMEEGMPLGYFYGYVTDGIFQNQAEVDAHPSQQALGAAAHPGDIRFKDLNGDGIVNSDDRTMIGNPIPDVTMGFNLTINYKNFDFATYTYANLGNDIVRNFERDQPNVNKMSYWLDRWTGPGTSNTVPRVTTAATSNKVFSDFFVEDGSFARIQTMSLGYTIPKLFTEKVGIDKFRIYGKVDNVYTFTNYSGYDPTASTGAPIGGGIDLGFYPLPRTYMLGVNVEF</sequence>
<organism evidence="11 12">
    <name type="scientific">Pustulibacterium marinum</name>
    <dbReference type="NCBI Taxonomy" id="1224947"/>
    <lineage>
        <taxon>Bacteria</taxon>
        <taxon>Pseudomonadati</taxon>
        <taxon>Bacteroidota</taxon>
        <taxon>Flavobacteriia</taxon>
        <taxon>Flavobacteriales</taxon>
        <taxon>Flavobacteriaceae</taxon>
        <taxon>Pustulibacterium</taxon>
    </lineage>
</organism>
<gene>
    <name evidence="11" type="ORF">SAMN05216480_101564</name>
</gene>
<evidence type="ECO:0000313" key="12">
    <source>
        <dbReference type="Proteomes" id="UP000199138"/>
    </source>
</evidence>
<dbReference type="PROSITE" id="PS52016">
    <property type="entry name" value="TONB_DEPENDENT_REC_3"/>
    <property type="match status" value="1"/>
</dbReference>
<protein>
    <submittedName>
        <fullName evidence="11">TonB-linked outer membrane protein, SusC/RagA family</fullName>
    </submittedName>
</protein>
<dbReference type="Gene3D" id="2.170.130.10">
    <property type="entry name" value="TonB-dependent receptor, plug domain"/>
    <property type="match status" value="1"/>
</dbReference>
<dbReference type="InterPro" id="IPR036942">
    <property type="entry name" value="Beta-barrel_TonB_sf"/>
</dbReference>
<dbReference type="Pfam" id="PF07715">
    <property type="entry name" value="Plug"/>
    <property type="match status" value="1"/>
</dbReference>
<comment type="subcellular location">
    <subcellularLocation>
        <location evidence="1 8">Cell outer membrane</location>
        <topology evidence="1 8">Multi-pass membrane protein</topology>
    </subcellularLocation>
</comment>
<dbReference type="InterPro" id="IPR023996">
    <property type="entry name" value="TonB-dep_OMP_SusC/RagA"/>
</dbReference>
<dbReference type="InterPro" id="IPR012910">
    <property type="entry name" value="Plug_dom"/>
</dbReference>
<evidence type="ECO:0000256" key="4">
    <source>
        <dbReference type="ARBA" id="ARBA00022692"/>
    </source>
</evidence>
<dbReference type="GO" id="GO:0015344">
    <property type="term" value="F:siderophore uptake transmembrane transporter activity"/>
    <property type="evidence" value="ECO:0007669"/>
    <property type="project" value="TreeGrafter"/>
</dbReference>
<evidence type="ECO:0000256" key="2">
    <source>
        <dbReference type="ARBA" id="ARBA00022448"/>
    </source>
</evidence>
<keyword evidence="12" id="KW-1185">Reference proteome</keyword>
<keyword evidence="4 8" id="KW-0812">Transmembrane</keyword>